<protein>
    <submittedName>
        <fullName evidence="3">Uncharacterized protein</fullName>
    </submittedName>
</protein>
<evidence type="ECO:0000256" key="1">
    <source>
        <dbReference type="SAM" id="MobiDB-lite"/>
    </source>
</evidence>
<feature type="transmembrane region" description="Helical" evidence="2">
    <location>
        <begin position="69"/>
        <end position="87"/>
    </location>
</feature>
<dbReference type="EMBL" id="KK914780">
    <property type="protein sequence ID" value="KDP28929.1"/>
    <property type="molecule type" value="Genomic_DNA"/>
</dbReference>
<sequence>MQRQSLGSPVTKLHSHGGAATDDSLMPDSLSFPDYDDDDDEHRKAAKPRRFSMSSSSLSSSSTSKPEKLVHFIPVLTFLCFLILYLVSHSPSQSDLAQFHGFKRSTKLIDSTQISDVSGFSELRRADSLAIRSLRNLREIADKRASPKSRSNRKIADF</sequence>
<dbReference type="PANTHER" id="PTHR35297">
    <property type="entry name" value="PROTEIN, PUTATIVE-RELATED"/>
    <property type="match status" value="1"/>
</dbReference>
<proteinExistence type="predicted"/>
<dbReference type="PANTHER" id="PTHR35297:SF2">
    <property type="entry name" value="PROTEIN, PUTATIVE-RELATED"/>
    <property type="match status" value="1"/>
</dbReference>
<feature type="region of interest" description="Disordered" evidence="1">
    <location>
        <begin position="1"/>
        <end position="66"/>
    </location>
</feature>
<dbReference type="STRING" id="180498.A0A067KAS9"/>
<reference evidence="3 4" key="1">
    <citation type="journal article" date="2014" name="PLoS ONE">
        <title>Global Analysis of Gene Expression Profiles in Physic Nut (Jatropha curcas L.) Seedlings Exposed to Salt Stress.</title>
        <authorList>
            <person name="Zhang L."/>
            <person name="Zhang C."/>
            <person name="Wu P."/>
            <person name="Chen Y."/>
            <person name="Li M."/>
            <person name="Jiang H."/>
            <person name="Wu G."/>
        </authorList>
    </citation>
    <scope>NUCLEOTIDE SEQUENCE [LARGE SCALE GENOMIC DNA]</scope>
    <source>
        <strain evidence="4">cv. GZQX0401</strain>
        <tissue evidence="3">Young leaves</tissue>
    </source>
</reference>
<keyword evidence="4" id="KW-1185">Reference proteome</keyword>
<evidence type="ECO:0000256" key="2">
    <source>
        <dbReference type="SAM" id="Phobius"/>
    </source>
</evidence>
<gene>
    <name evidence="3" type="ORF">JCGZ_19359</name>
</gene>
<accession>A0A067KAS9</accession>
<dbReference type="Proteomes" id="UP000027138">
    <property type="component" value="Unassembled WGS sequence"/>
</dbReference>
<keyword evidence="2" id="KW-1133">Transmembrane helix</keyword>
<keyword evidence="2" id="KW-0472">Membrane</keyword>
<name>A0A067KAS9_JATCU</name>
<organism evidence="3 4">
    <name type="scientific">Jatropha curcas</name>
    <name type="common">Barbados nut</name>
    <dbReference type="NCBI Taxonomy" id="180498"/>
    <lineage>
        <taxon>Eukaryota</taxon>
        <taxon>Viridiplantae</taxon>
        <taxon>Streptophyta</taxon>
        <taxon>Embryophyta</taxon>
        <taxon>Tracheophyta</taxon>
        <taxon>Spermatophyta</taxon>
        <taxon>Magnoliopsida</taxon>
        <taxon>eudicotyledons</taxon>
        <taxon>Gunneridae</taxon>
        <taxon>Pentapetalae</taxon>
        <taxon>rosids</taxon>
        <taxon>fabids</taxon>
        <taxon>Malpighiales</taxon>
        <taxon>Euphorbiaceae</taxon>
        <taxon>Crotonoideae</taxon>
        <taxon>Jatropheae</taxon>
        <taxon>Jatropha</taxon>
    </lineage>
</organism>
<dbReference type="AlphaFoldDB" id="A0A067KAS9"/>
<evidence type="ECO:0000313" key="3">
    <source>
        <dbReference type="EMBL" id="KDP28929.1"/>
    </source>
</evidence>
<dbReference type="OrthoDB" id="783427at2759"/>
<feature type="compositionally biased region" description="Low complexity" evidence="1">
    <location>
        <begin position="52"/>
        <end position="64"/>
    </location>
</feature>
<evidence type="ECO:0000313" key="4">
    <source>
        <dbReference type="Proteomes" id="UP000027138"/>
    </source>
</evidence>
<keyword evidence="2" id="KW-0812">Transmembrane</keyword>